<accession>B9YEG9</accession>
<dbReference type="EMBL" id="ACCF01000269">
    <property type="protein sequence ID" value="EEF65626.1"/>
    <property type="molecule type" value="Genomic_DNA"/>
</dbReference>
<protein>
    <recommendedName>
        <fullName evidence="3">Transposase</fullName>
    </recommendedName>
</protein>
<sequence>MKTRSAEEWQQILENYRTSGLSASQFCDREGIKLKTFYNHIYKQNKQKEEPHHFIPVQVEAEPMKTRIQINGMELAWDSEIPDQELQRILRLCKGL</sequence>
<dbReference type="OrthoDB" id="9808061at2"/>
<organism evidence="1 2">
    <name type="scientific">Holdemania filiformis DSM 12042</name>
    <dbReference type="NCBI Taxonomy" id="545696"/>
    <lineage>
        <taxon>Bacteria</taxon>
        <taxon>Bacillati</taxon>
        <taxon>Bacillota</taxon>
        <taxon>Erysipelotrichia</taxon>
        <taxon>Erysipelotrichales</taxon>
        <taxon>Erysipelotrichaceae</taxon>
        <taxon>Holdemania</taxon>
    </lineage>
</organism>
<name>B9YEG9_9FIRM</name>
<gene>
    <name evidence="1" type="ORF">HOLDEFILI_04246</name>
</gene>
<dbReference type="HOGENOM" id="CLU_2355883_0_0_9"/>
<dbReference type="RefSeq" id="WP_006061379.1">
    <property type="nucleotide sequence ID" value="NZ_GG657565.1"/>
</dbReference>
<dbReference type="Proteomes" id="UP000005950">
    <property type="component" value="Unassembled WGS sequence"/>
</dbReference>
<dbReference type="AlphaFoldDB" id="B9YEG9"/>
<evidence type="ECO:0000313" key="2">
    <source>
        <dbReference type="Proteomes" id="UP000005950"/>
    </source>
</evidence>
<dbReference type="STRING" id="545696.HOLDEFILI_04246"/>
<proteinExistence type="predicted"/>
<reference evidence="1 2" key="2">
    <citation type="submission" date="2009-02" db="EMBL/GenBank/DDBJ databases">
        <title>Draft genome sequence of Holdemania filiformis DSM 12042.</title>
        <authorList>
            <person name="Sudarsanam P."/>
            <person name="Ley R."/>
            <person name="Guruge J."/>
            <person name="Turnbaugh P.J."/>
            <person name="Mahowald M."/>
            <person name="Liep D."/>
            <person name="Gordon J."/>
        </authorList>
    </citation>
    <scope>NUCLEOTIDE SEQUENCE [LARGE SCALE GENOMIC DNA]</scope>
    <source>
        <strain evidence="1 2">DSM 12042</strain>
    </source>
</reference>
<evidence type="ECO:0008006" key="3">
    <source>
        <dbReference type="Google" id="ProtNLM"/>
    </source>
</evidence>
<comment type="caution">
    <text evidence="1">The sequence shown here is derived from an EMBL/GenBank/DDBJ whole genome shotgun (WGS) entry which is preliminary data.</text>
</comment>
<dbReference type="NCBIfam" id="NF047593">
    <property type="entry name" value="IS66_ISAeme5_TnpA"/>
    <property type="match status" value="1"/>
</dbReference>
<evidence type="ECO:0000313" key="1">
    <source>
        <dbReference type="EMBL" id="EEF65626.1"/>
    </source>
</evidence>
<reference evidence="1 2" key="1">
    <citation type="submission" date="2008-12" db="EMBL/GenBank/DDBJ databases">
        <authorList>
            <person name="Fulton L."/>
            <person name="Clifton S."/>
            <person name="Fulton B."/>
            <person name="Xu J."/>
            <person name="Minx P."/>
            <person name="Pepin K.H."/>
            <person name="Johnson M."/>
            <person name="Bhonagiri V."/>
            <person name="Nash W.E."/>
            <person name="Mardis E.R."/>
            <person name="Wilson R.K."/>
        </authorList>
    </citation>
    <scope>NUCLEOTIDE SEQUENCE [LARGE SCALE GENOMIC DNA]</scope>
    <source>
        <strain evidence="1 2">DSM 12042</strain>
    </source>
</reference>